<dbReference type="STRING" id="1088818.A0A2I0A7B7"/>
<protein>
    <submittedName>
        <fullName evidence="6">Transcription factor PIF3</fullName>
    </submittedName>
</protein>
<dbReference type="PROSITE" id="PS50888">
    <property type="entry name" value="BHLH"/>
    <property type="match status" value="1"/>
</dbReference>
<dbReference type="PANTHER" id="PTHR46807:SF1">
    <property type="entry name" value="TRANSCRIPTION FACTOR PIF3"/>
    <property type="match status" value="1"/>
</dbReference>
<keyword evidence="2" id="KW-0805">Transcription regulation</keyword>
<dbReference type="SUPFAM" id="SSF47459">
    <property type="entry name" value="HLH, helix-loop-helix DNA-binding domain"/>
    <property type="match status" value="1"/>
</dbReference>
<feature type="compositionally biased region" description="Basic and acidic residues" evidence="4">
    <location>
        <begin position="27"/>
        <end position="41"/>
    </location>
</feature>
<comment type="similarity">
    <text evidence="1">Belongs to the bHLH protein family.</text>
</comment>
<evidence type="ECO:0000313" key="6">
    <source>
        <dbReference type="EMBL" id="PKA51441.1"/>
    </source>
</evidence>
<keyword evidence="3" id="KW-0804">Transcription</keyword>
<dbReference type="InterPro" id="IPR036638">
    <property type="entry name" value="HLH_DNA-bd_sf"/>
</dbReference>
<keyword evidence="7" id="KW-1185">Reference proteome</keyword>
<dbReference type="GO" id="GO:0046983">
    <property type="term" value="F:protein dimerization activity"/>
    <property type="evidence" value="ECO:0007669"/>
    <property type="project" value="InterPro"/>
</dbReference>
<dbReference type="InterPro" id="IPR044273">
    <property type="entry name" value="PIF3-like"/>
</dbReference>
<evidence type="ECO:0000259" key="5">
    <source>
        <dbReference type="PROSITE" id="PS50888"/>
    </source>
</evidence>
<dbReference type="OrthoDB" id="648307at2759"/>
<evidence type="ECO:0000256" key="1">
    <source>
        <dbReference type="ARBA" id="ARBA00005510"/>
    </source>
</evidence>
<evidence type="ECO:0000313" key="7">
    <source>
        <dbReference type="Proteomes" id="UP000236161"/>
    </source>
</evidence>
<dbReference type="Pfam" id="PF00010">
    <property type="entry name" value="HLH"/>
    <property type="match status" value="1"/>
</dbReference>
<dbReference type="InterPro" id="IPR011598">
    <property type="entry name" value="bHLH_dom"/>
</dbReference>
<dbReference type="PANTHER" id="PTHR46807">
    <property type="entry name" value="TRANSCRIPTION FACTOR PIF3"/>
    <property type="match status" value="1"/>
</dbReference>
<name>A0A2I0A7B7_9ASPA</name>
<feature type="region of interest" description="Disordered" evidence="4">
    <location>
        <begin position="1"/>
        <end position="41"/>
    </location>
</feature>
<dbReference type="Gene3D" id="4.10.280.10">
    <property type="entry name" value="Helix-loop-helix DNA-binding domain"/>
    <property type="match status" value="1"/>
</dbReference>
<dbReference type="Proteomes" id="UP000236161">
    <property type="component" value="Unassembled WGS sequence"/>
</dbReference>
<gene>
    <name evidence="6" type="primary">PIF3</name>
    <name evidence="6" type="ORF">AXF42_Ash002806</name>
</gene>
<proteinExistence type="inferred from homology"/>
<feature type="domain" description="BHLH" evidence="5">
    <location>
        <begin position="27"/>
        <end position="67"/>
    </location>
</feature>
<accession>A0A2I0A7B7</accession>
<organism evidence="6 7">
    <name type="scientific">Apostasia shenzhenica</name>
    <dbReference type="NCBI Taxonomy" id="1088818"/>
    <lineage>
        <taxon>Eukaryota</taxon>
        <taxon>Viridiplantae</taxon>
        <taxon>Streptophyta</taxon>
        <taxon>Embryophyta</taxon>
        <taxon>Tracheophyta</taxon>
        <taxon>Spermatophyta</taxon>
        <taxon>Magnoliopsida</taxon>
        <taxon>Liliopsida</taxon>
        <taxon>Asparagales</taxon>
        <taxon>Orchidaceae</taxon>
        <taxon>Apostasioideae</taxon>
        <taxon>Apostasia</taxon>
    </lineage>
</organism>
<evidence type="ECO:0000256" key="2">
    <source>
        <dbReference type="ARBA" id="ARBA00023015"/>
    </source>
</evidence>
<dbReference type="EMBL" id="KZ452013">
    <property type="protein sequence ID" value="PKA51441.1"/>
    <property type="molecule type" value="Genomic_DNA"/>
</dbReference>
<reference evidence="6 7" key="1">
    <citation type="journal article" date="2017" name="Nature">
        <title>The Apostasia genome and the evolution of orchids.</title>
        <authorList>
            <person name="Zhang G.Q."/>
            <person name="Liu K.W."/>
            <person name="Li Z."/>
            <person name="Lohaus R."/>
            <person name="Hsiao Y.Y."/>
            <person name="Niu S.C."/>
            <person name="Wang J.Y."/>
            <person name="Lin Y.C."/>
            <person name="Xu Q."/>
            <person name="Chen L.J."/>
            <person name="Yoshida K."/>
            <person name="Fujiwara S."/>
            <person name="Wang Z.W."/>
            <person name="Zhang Y.Q."/>
            <person name="Mitsuda N."/>
            <person name="Wang M."/>
            <person name="Liu G.H."/>
            <person name="Pecoraro L."/>
            <person name="Huang H.X."/>
            <person name="Xiao X.J."/>
            <person name="Lin M."/>
            <person name="Wu X.Y."/>
            <person name="Wu W.L."/>
            <person name="Chen Y.Y."/>
            <person name="Chang S.B."/>
            <person name="Sakamoto S."/>
            <person name="Ohme-Takagi M."/>
            <person name="Yagi M."/>
            <person name="Zeng S.J."/>
            <person name="Shen C.Y."/>
            <person name="Yeh C.M."/>
            <person name="Luo Y.B."/>
            <person name="Tsai W.C."/>
            <person name="Van de Peer Y."/>
            <person name="Liu Z.J."/>
        </authorList>
    </citation>
    <scope>NUCLEOTIDE SEQUENCE [LARGE SCALE GENOMIC DNA]</scope>
    <source>
        <strain evidence="7">cv. Shenzhen</strain>
        <tissue evidence="6">Stem</tissue>
    </source>
</reference>
<sequence length="67" mass="7703">MQEVRQELAMPAAPPPPRCGSRTKRSRAAEVHNMSEKRRRSRINEKMRALQNLIPNSNKVGSSLRFM</sequence>
<evidence type="ECO:0000256" key="4">
    <source>
        <dbReference type="SAM" id="MobiDB-lite"/>
    </source>
</evidence>
<dbReference type="AlphaFoldDB" id="A0A2I0A7B7"/>
<dbReference type="GO" id="GO:0003700">
    <property type="term" value="F:DNA-binding transcription factor activity"/>
    <property type="evidence" value="ECO:0007669"/>
    <property type="project" value="InterPro"/>
</dbReference>
<evidence type="ECO:0000256" key="3">
    <source>
        <dbReference type="ARBA" id="ARBA00023163"/>
    </source>
</evidence>